<dbReference type="SUPFAM" id="SSF51004">
    <property type="entry name" value="C-terminal (heme d1) domain of cytochrome cd1-nitrite reductase"/>
    <property type="match status" value="1"/>
</dbReference>
<dbReference type="PANTHER" id="PTHR47197:SF3">
    <property type="entry name" value="DIHYDRO-HEME D1 DEHYDROGENASE"/>
    <property type="match status" value="1"/>
</dbReference>
<dbReference type="Gene3D" id="2.130.10.10">
    <property type="entry name" value="YVTN repeat-like/Quinoprotein amine dehydrogenase"/>
    <property type="match status" value="2"/>
</dbReference>
<dbReference type="EMBL" id="PNIX01000291">
    <property type="protein sequence ID" value="PMP81711.1"/>
    <property type="molecule type" value="Genomic_DNA"/>
</dbReference>
<dbReference type="AlphaFoldDB" id="A0A2J6X5B5"/>
<protein>
    <recommendedName>
        <fullName evidence="2">YNCE-like beta-propeller domain-containing protein</fullName>
    </recommendedName>
</protein>
<dbReference type="InterPro" id="IPR048433">
    <property type="entry name" value="YNCE-like_beta-prop"/>
</dbReference>
<name>A0A2J6X5B5_9BACT</name>
<dbReference type="InterPro" id="IPR015943">
    <property type="entry name" value="WD40/YVTN_repeat-like_dom_sf"/>
</dbReference>
<dbReference type="PANTHER" id="PTHR47197">
    <property type="entry name" value="PROTEIN NIRF"/>
    <property type="match status" value="1"/>
</dbReference>
<feature type="domain" description="YNCE-like beta-propeller" evidence="2">
    <location>
        <begin position="23"/>
        <end position="179"/>
    </location>
</feature>
<reference evidence="3 4" key="1">
    <citation type="submission" date="2018-01" db="EMBL/GenBank/DDBJ databases">
        <title>Metagenomic assembled genomes from two thermal pools in the Uzon Caldera, Kamchatka, Russia.</title>
        <authorList>
            <person name="Wilkins L."/>
            <person name="Ettinger C."/>
        </authorList>
    </citation>
    <scope>NUCLEOTIDE SEQUENCE [LARGE SCALE GENOMIC DNA]</scope>
    <source>
        <strain evidence="3">ARK-10</strain>
    </source>
</reference>
<keyword evidence="1" id="KW-0732">Signal</keyword>
<accession>A0A2J6X5B5</accession>
<comment type="caution">
    <text evidence="3">The sequence shown here is derived from an EMBL/GenBank/DDBJ whole genome shotgun (WGS) entry which is preliminary data.</text>
</comment>
<dbReference type="NCBIfam" id="TIGR02276">
    <property type="entry name" value="beta_rpt_yvtn"/>
    <property type="match status" value="3"/>
</dbReference>
<dbReference type="InterPro" id="IPR051200">
    <property type="entry name" value="Host-pathogen_enzymatic-act"/>
</dbReference>
<sequence>MIKTISVGDGPNSICFDPVNNIIYVADAFSNSIISIDSKTDLVTGKIIVGNHPSAIALDPVNQILYVANYFDDTVSVIDINTNKIVEDLSTGSMPFAIAFCSKTHTLYVSNFKSKYLNSISEKLVYVPSKVIPVGKEPSDIDGNSKTGFIYVTNADSNSVSVIDDKTNNVIETIQVGNRPTYLIADPNSNMIYVLNDKDNSVSIINGQNNSVVSTLSLSKINGFLPFFMAMNRNELYIPEGIGNTIKTVNITNYSTGIIKIDSQFNKGAWAIVATKGDTLYITNIQYDLVYVLN</sequence>
<dbReference type="Proteomes" id="UP000236910">
    <property type="component" value="Unassembled WGS sequence"/>
</dbReference>
<dbReference type="InterPro" id="IPR011048">
    <property type="entry name" value="Haem_d1_sf"/>
</dbReference>
<dbReference type="Pfam" id="PF21783">
    <property type="entry name" value="YNCE"/>
    <property type="match status" value="1"/>
</dbReference>
<evidence type="ECO:0000313" key="4">
    <source>
        <dbReference type="Proteomes" id="UP000236910"/>
    </source>
</evidence>
<proteinExistence type="predicted"/>
<evidence type="ECO:0000313" key="3">
    <source>
        <dbReference type="EMBL" id="PMP81711.1"/>
    </source>
</evidence>
<evidence type="ECO:0000259" key="2">
    <source>
        <dbReference type="Pfam" id="PF21783"/>
    </source>
</evidence>
<gene>
    <name evidence="3" type="ORF">C0175_05035</name>
</gene>
<evidence type="ECO:0000256" key="1">
    <source>
        <dbReference type="ARBA" id="ARBA00022729"/>
    </source>
</evidence>
<organism evidence="3 4">
    <name type="scientific">Caldisericum exile</name>
    <dbReference type="NCBI Taxonomy" id="693075"/>
    <lineage>
        <taxon>Bacteria</taxon>
        <taxon>Pseudomonadati</taxon>
        <taxon>Caldisericota/Cryosericota group</taxon>
        <taxon>Caldisericota</taxon>
        <taxon>Caldisericia</taxon>
        <taxon>Caldisericales</taxon>
        <taxon>Caldisericaceae</taxon>
        <taxon>Caldisericum</taxon>
    </lineage>
</organism>
<dbReference type="InterPro" id="IPR011964">
    <property type="entry name" value="YVTN_b-propeller_repeat"/>
</dbReference>